<dbReference type="Proteomes" id="UP000095358">
    <property type="component" value="Unassembled WGS sequence"/>
</dbReference>
<evidence type="ECO:0000313" key="4">
    <source>
        <dbReference type="Proteomes" id="UP000095358"/>
    </source>
</evidence>
<dbReference type="OrthoDB" id="3973282at2759"/>
<comment type="caution">
    <text evidence="3">The sequence shown here is derived from an EMBL/GenBank/DDBJ whole genome shotgun (WGS) entry which is preliminary data.</text>
</comment>
<keyword evidence="4" id="KW-1185">Reference proteome</keyword>
<accession>A0A1E5RG90</accession>
<keyword evidence="1" id="KW-0175">Coiled coil</keyword>
<gene>
    <name evidence="3" type="ORF">AWRI3580_g3142</name>
</gene>
<evidence type="ECO:0000256" key="2">
    <source>
        <dbReference type="SAM" id="MobiDB-lite"/>
    </source>
</evidence>
<reference evidence="4" key="1">
    <citation type="journal article" date="2016" name="Genome Announc.">
        <title>Genome sequences of three species of Hanseniaspora isolated from spontaneous wine fermentations.</title>
        <authorList>
            <person name="Sternes P.R."/>
            <person name="Lee D."/>
            <person name="Kutyna D.R."/>
            <person name="Borneman A.R."/>
        </authorList>
    </citation>
    <scope>NUCLEOTIDE SEQUENCE [LARGE SCALE GENOMIC DNA]</scope>
    <source>
        <strain evidence="4">AWRI3580</strain>
    </source>
</reference>
<organism evidence="3 4">
    <name type="scientific">Hanseniaspora uvarum</name>
    <name type="common">Yeast</name>
    <name type="synonym">Kloeckera apiculata</name>
    <dbReference type="NCBI Taxonomy" id="29833"/>
    <lineage>
        <taxon>Eukaryota</taxon>
        <taxon>Fungi</taxon>
        <taxon>Dikarya</taxon>
        <taxon>Ascomycota</taxon>
        <taxon>Saccharomycotina</taxon>
        <taxon>Saccharomycetes</taxon>
        <taxon>Saccharomycodales</taxon>
        <taxon>Saccharomycodaceae</taxon>
        <taxon>Hanseniaspora</taxon>
    </lineage>
</organism>
<sequence>MMFPIVYNQQPLYYAQRPYDVYSPYVQRPSYSEQRFYNEPLTYKFNEVDDTCDEMLIGKQASAHLYNEFMEEYLQEIILQRKNSFRFNQHYGHPLFDSFFNGLDPYQSASELLTKDDIKKANEAFSRNIFKNYKFSISKNSKELSIMNANNKIVKIFELPNSYDNISIESLTTLETGLAVIRLNLKKSSVIEKPVKKVQKKTSRSFENKNVLALKEAYENQLKEQEKLKVKQQEEEIKQNKREKELALKAAEEMANKKRELKAQKEEEQKKLKAKQLEQAKKDYEIKKMKLKEQKERMERQAEKLKQKEKALQELYDKELEKLELEAQLASEPTVYSPIPNEENESDEDVHMNEESQCSDDSDSLESKINKTTEIPLKKKTSITVEDIEDESDKEYRISLMKFPNTNAVLEEV</sequence>
<protein>
    <submittedName>
        <fullName evidence="3">Uncharacterized protein</fullName>
    </submittedName>
</protein>
<feature type="coiled-coil region" evidence="1">
    <location>
        <begin position="208"/>
        <end position="328"/>
    </location>
</feature>
<dbReference type="STRING" id="29833.A0A1E5RG90"/>
<evidence type="ECO:0000256" key="1">
    <source>
        <dbReference type="SAM" id="Coils"/>
    </source>
</evidence>
<evidence type="ECO:0000313" key="3">
    <source>
        <dbReference type="EMBL" id="OEJ85938.1"/>
    </source>
</evidence>
<dbReference type="AlphaFoldDB" id="A0A1E5RG90"/>
<name>A0A1E5RG90_HANUV</name>
<feature type="region of interest" description="Disordered" evidence="2">
    <location>
        <begin position="329"/>
        <end position="371"/>
    </location>
</feature>
<dbReference type="EMBL" id="LPNN01000006">
    <property type="protein sequence ID" value="OEJ85938.1"/>
    <property type="molecule type" value="Genomic_DNA"/>
</dbReference>
<proteinExistence type="predicted"/>
<dbReference type="VEuPathDB" id="FungiDB:AWRI3580_g3142"/>